<dbReference type="GO" id="GO:0005634">
    <property type="term" value="C:nucleus"/>
    <property type="evidence" value="ECO:0007669"/>
    <property type="project" value="UniProtKB-SubCell"/>
</dbReference>
<comment type="subcellular location">
    <subcellularLocation>
        <location evidence="1">Nucleus</location>
    </subcellularLocation>
</comment>
<dbReference type="PROSITE" id="PS50090">
    <property type="entry name" value="MYB_LIKE"/>
    <property type="match status" value="1"/>
</dbReference>
<feature type="domain" description="HTH myb-type" evidence="4">
    <location>
        <begin position="11"/>
        <end position="40"/>
    </location>
</feature>
<evidence type="ECO:0000313" key="5">
    <source>
        <dbReference type="EMBL" id="KAF9663863.1"/>
    </source>
</evidence>
<evidence type="ECO:0000259" key="3">
    <source>
        <dbReference type="PROSITE" id="PS50090"/>
    </source>
</evidence>
<gene>
    <name evidence="5" type="ORF">SADUNF_Sadunf17G0096200</name>
</gene>
<protein>
    <submittedName>
        <fullName evidence="5">Uncharacterized protein</fullName>
    </submittedName>
</protein>
<organism evidence="5 6">
    <name type="scientific">Salix dunnii</name>
    <dbReference type="NCBI Taxonomy" id="1413687"/>
    <lineage>
        <taxon>Eukaryota</taxon>
        <taxon>Viridiplantae</taxon>
        <taxon>Streptophyta</taxon>
        <taxon>Embryophyta</taxon>
        <taxon>Tracheophyta</taxon>
        <taxon>Spermatophyta</taxon>
        <taxon>Magnoliopsida</taxon>
        <taxon>eudicotyledons</taxon>
        <taxon>Gunneridae</taxon>
        <taxon>Pentapetalae</taxon>
        <taxon>rosids</taxon>
        <taxon>fabids</taxon>
        <taxon>Malpighiales</taxon>
        <taxon>Salicaceae</taxon>
        <taxon>Saliceae</taxon>
        <taxon>Salix</taxon>
    </lineage>
</organism>
<keyword evidence="6" id="KW-1185">Reference proteome</keyword>
<evidence type="ECO:0000313" key="6">
    <source>
        <dbReference type="Proteomes" id="UP000657918"/>
    </source>
</evidence>
<dbReference type="CDD" id="cd00167">
    <property type="entry name" value="SANT"/>
    <property type="match status" value="1"/>
</dbReference>
<sequence>MGWRIPEKWWRKGPWNPEEDRLLIEYVNLHGDGRWSSVSRCPGKRLCRLQMKRKDIEFRFHRSLADTDHAFCLRYYILTCASINFLTDSGDMKVVNTNIAHEKMHEAAETICPTLEDQSLPVMSQDVVLWGGLWNLDDLP</sequence>
<evidence type="ECO:0000256" key="1">
    <source>
        <dbReference type="ARBA" id="ARBA00004123"/>
    </source>
</evidence>
<name>A0A835MNI6_9ROSI</name>
<feature type="domain" description="Myb-like" evidence="3">
    <location>
        <begin position="11"/>
        <end position="45"/>
    </location>
</feature>
<dbReference type="InterPro" id="IPR017930">
    <property type="entry name" value="Myb_dom"/>
</dbReference>
<dbReference type="AlphaFoldDB" id="A0A835MNI6"/>
<keyword evidence="2" id="KW-0539">Nucleus</keyword>
<dbReference type="InterPro" id="IPR001005">
    <property type="entry name" value="SANT/Myb"/>
</dbReference>
<evidence type="ECO:0000256" key="2">
    <source>
        <dbReference type="ARBA" id="ARBA00023242"/>
    </source>
</evidence>
<dbReference type="SMART" id="SM00717">
    <property type="entry name" value="SANT"/>
    <property type="match status" value="1"/>
</dbReference>
<comment type="caution">
    <text evidence="5">The sequence shown here is derived from an EMBL/GenBank/DDBJ whole genome shotgun (WGS) entry which is preliminary data.</text>
</comment>
<dbReference type="SUPFAM" id="SSF46689">
    <property type="entry name" value="Homeodomain-like"/>
    <property type="match status" value="1"/>
</dbReference>
<reference evidence="5 6" key="1">
    <citation type="submission" date="2020-10" db="EMBL/GenBank/DDBJ databases">
        <title>Plant Genome Project.</title>
        <authorList>
            <person name="Zhang R.-G."/>
        </authorList>
    </citation>
    <scope>NUCLEOTIDE SEQUENCE [LARGE SCALE GENOMIC DNA]</scope>
    <source>
        <strain evidence="5">FAFU-HL-1</strain>
        <tissue evidence="5">Leaf</tissue>
    </source>
</reference>
<dbReference type="PROSITE" id="PS51294">
    <property type="entry name" value="HTH_MYB"/>
    <property type="match status" value="1"/>
</dbReference>
<dbReference type="Pfam" id="PF00249">
    <property type="entry name" value="Myb_DNA-binding"/>
    <property type="match status" value="1"/>
</dbReference>
<proteinExistence type="predicted"/>
<evidence type="ECO:0000259" key="4">
    <source>
        <dbReference type="PROSITE" id="PS51294"/>
    </source>
</evidence>
<accession>A0A835MNI6</accession>
<dbReference type="Gene3D" id="1.10.10.60">
    <property type="entry name" value="Homeodomain-like"/>
    <property type="match status" value="1"/>
</dbReference>
<dbReference type="OrthoDB" id="2143914at2759"/>
<dbReference type="Proteomes" id="UP000657918">
    <property type="component" value="Unassembled WGS sequence"/>
</dbReference>
<dbReference type="InterPro" id="IPR009057">
    <property type="entry name" value="Homeodomain-like_sf"/>
</dbReference>
<dbReference type="EMBL" id="JADGMS010000017">
    <property type="protein sequence ID" value="KAF9663863.1"/>
    <property type="molecule type" value="Genomic_DNA"/>
</dbReference>